<evidence type="ECO:0000313" key="3">
    <source>
        <dbReference type="Proteomes" id="UP000677436"/>
    </source>
</evidence>
<evidence type="ECO:0000313" key="2">
    <source>
        <dbReference type="EMBL" id="BCU81130.1"/>
    </source>
</evidence>
<keyword evidence="3" id="KW-1185">Reference proteome</keyword>
<feature type="compositionally biased region" description="Basic and acidic residues" evidence="1">
    <location>
        <begin position="11"/>
        <end position="20"/>
    </location>
</feature>
<proteinExistence type="predicted"/>
<organism evidence="2 3">
    <name type="scientific">Polycladomyces abyssicola</name>
    <dbReference type="NCBI Taxonomy" id="1125966"/>
    <lineage>
        <taxon>Bacteria</taxon>
        <taxon>Bacillati</taxon>
        <taxon>Bacillota</taxon>
        <taxon>Bacilli</taxon>
        <taxon>Bacillales</taxon>
        <taxon>Thermoactinomycetaceae</taxon>
        <taxon>Polycladomyces</taxon>
    </lineage>
</organism>
<evidence type="ECO:0000256" key="1">
    <source>
        <dbReference type="SAM" id="MobiDB-lite"/>
    </source>
</evidence>
<reference evidence="2" key="2">
    <citation type="journal article" date="2021" name="Microbiol. Resour. Announc.">
        <title>Complete Genome Sequence of Polycladomyces abyssicola JIR-001T, Isolated from Hemipelagic Sediment in Deep Seawater.</title>
        <authorList>
            <person name="Tsubouchi T."/>
            <person name="Kaneko Y."/>
        </authorList>
    </citation>
    <scope>NUCLEOTIDE SEQUENCE</scope>
    <source>
        <strain evidence="2">JIR-001</strain>
    </source>
</reference>
<name>A0A8D5UFN8_9BACL</name>
<gene>
    <name evidence="2" type="ORF">JIR001_09130</name>
</gene>
<dbReference type="Proteomes" id="UP000677436">
    <property type="component" value="Chromosome"/>
</dbReference>
<dbReference type="AlphaFoldDB" id="A0A8D5UFN8"/>
<feature type="region of interest" description="Disordered" evidence="1">
    <location>
        <begin position="1"/>
        <end position="26"/>
    </location>
</feature>
<protein>
    <submittedName>
        <fullName evidence="2">Uncharacterized protein</fullName>
    </submittedName>
</protein>
<accession>A0A8D5UFN8</accession>
<dbReference type="KEGG" id="pabs:JIR001_09130"/>
<dbReference type="EMBL" id="AP024601">
    <property type="protein sequence ID" value="BCU81130.1"/>
    <property type="molecule type" value="Genomic_DNA"/>
</dbReference>
<sequence length="58" mass="6611">MFSQASEDLIPSERKRRNEIEGMPASYAPGLKWPYLLPCRAQVERAGKAIGQYSPDYH</sequence>
<reference evidence="2" key="1">
    <citation type="journal article" date="2013" name="Int. J. Syst. Evol. Microbiol.">
        <title>Polycladomyces abyssicola gen. nov., sp. nov., a thermophilic filamentous bacterium isolated from hemipelagic sediment.</title>
        <authorList>
            <person name="Tsubouchi T."/>
            <person name="Shimane Y."/>
            <person name="Mori K."/>
            <person name="Usui K."/>
            <person name="Hiraki T."/>
            <person name="Tame A."/>
            <person name="Uematsu K."/>
            <person name="Maruyama T."/>
            <person name="Hatada Y."/>
        </authorList>
    </citation>
    <scope>NUCLEOTIDE SEQUENCE</scope>
    <source>
        <strain evidence="2">JIR-001</strain>
    </source>
</reference>